<dbReference type="Pfam" id="PF00903">
    <property type="entry name" value="Glyoxalase"/>
    <property type="match status" value="1"/>
</dbReference>
<dbReference type="PROSITE" id="PS51819">
    <property type="entry name" value="VOC"/>
    <property type="match status" value="1"/>
</dbReference>
<dbReference type="PANTHER" id="PTHR36113">
    <property type="entry name" value="LYASE, PUTATIVE-RELATED-RELATED"/>
    <property type="match status" value="1"/>
</dbReference>
<evidence type="ECO:0000313" key="4">
    <source>
        <dbReference type="Proteomes" id="UP000249547"/>
    </source>
</evidence>
<dbReference type="EMBL" id="QLLL01000004">
    <property type="protein sequence ID" value="RAJ05451.1"/>
    <property type="molecule type" value="Genomic_DNA"/>
</dbReference>
<dbReference type="RefSeq" id="WP_111598039.1">
    <property type="nucleotide sequence ID" value="NZ_QLLL01000004.1"/>
</dbReference>
<protein>
    <submittedName>
        <fullName evidence="3">Lactoylglutathione lyase</fullName>
    </submittedName>
</protein>
<evidence type="ECO:0000259" key="2">
    <source>
        <dbReference type="PROSITE" id="PS51819"/>
    </source>
</evidence>
<feature type="domain" description="VOC" evidence="2">
    <location>
        <begin position="2"/>
        <end position="130"/>
    </location>
</feature>
<gene>
    <name evidence="3" type="ORF">LX64_02609</name>
</gene>
<proteinExistence type="predicted"/>
<evidence type="ECO:0000256" key="1">
    <source>
        <dbReference type="ARBA" id="ARBA00022723"/>
    </source>
</evidence>
<keyword evidence="1" id="KW-0479">Metal-binding</keyword>
<dbReference type="AlphaFoldDB" id="A0A327QMG2"/>
<dbReference type="InterPro" id="IPR029068">
    <property type="entry name" value="Glyas_Bleomycin-R_OHBP_Dase"/>
</dbReference>
<dbReference type="GO" id="GO:0016829">
    <property type="term" value="F:lyase activity"/>
    <property type="evidence" value="ECO:0007669"/>
    <property type="project" value="UniProtKB-KW"/>
</dbReference>
<comment type="caution">
    <text evidence="3">The sequence shown here is derived from an EMBL/GenBank/DDBJ whole genome shotgun (WGS) entry which is preliminary data.</text>
</comment>
<dbReference type="SUPFAM" id="SSF54593">
    <property type="entry name" value="Glyoxalase/Bleomycin resistance protein/Dihydroxybiphenyl dioxygenase"/>
    <property type="match status" value="1"/>
</dbReference>
<dbReference type="Proteomes" id="UP000249547">
    <property type="component" value="Unassembled WGS sequence"/>
</dbReference>
<dbReference type="OrthoDB" id="9789012at2"/>
<keyword evidence="3" id="KW-0456">Lyase</keyword>
<name>A0A327QMG2_9BACT</name>
<organism evidence="3 4">
    <name type="scientific">Chitinophaga skermanii</name>
    <dbReference type="NCBI Taxonomy" id="331697"/>
    <lineage>
        <taxon>Bacteria</taxon>
        <taxon>Pseudomonadati</taxon>
        <taxon>Bacteroidota</taxon>
        <taxon>Chitinophagia</taxon>
        <taxon>Chitinophagales</taxon>
        <taxon>Chitinophagaceae</taxon>
        <taxon>Chitinophaga</taxon>
    </lineage>
</organism>
<dbReference type="PANTHER" id="PTHR36113:SF6">
    <property type="entry name" value="FOSFOMYCIN RESISTANCE PROTEIN FOSX"/>
    <property type="match status" value="1"/>
</dbReference>
<sequence length="131" mass="14921">MHINHIAIWVDDLEKMKDFYLVHFNATASEKYVNPVKQFSSYFISFANGKGRIELMHNPHTPTTIGKRGYAKGWAHLAITVGDRRKVNEMTENFRQQGFTITGEPRVTGDGYYEAVFLDPEGNVVELVANN</sequence>
<dbReference type="InterPro" id="IPR051332">
    <property type="entry name" value="Fosfomycin_Res_Enzymes"/>
</dbReference>
<dbReference type="GO" id="GO:0046872">
    <property type="term" value="F:metal ion binding"/>
    <property type="evidence" value="ECO:0007669"/>
    <property type="project" value="UniProtKB-KW"/>
</dbReference>
<dbReference type="Gene3D" id="3.10.180.10">
    <property type="entry name" value="2,3-Dihydroxybiphenyl 1,2-Dioxygenase, domain 1"/>
    <property type="match status" value="1"/>
</dbReference>
<evidence type="ECO:0000313" key="3">
    <source>
        <dbReference type="EMBL" id="RAJ05451.1"/>
    </source>
</evidence>
<dbReference type="InterPro" id="IPR037523">
    <property type="entry name" value="VOC_core"/>
</dbReference>
<keyword evidence="4" id="KW-1185">Reference proteome</keyword>
<reference evidence="3 4" key="1">
    <citation type="submission" date="2018-06" db="EMBL/GenBank/DDBJ databases">
        <title>Genomic Encyclopedia of Archaeal and Bacterial Type Strains, Phase II (KMG-II): from individual species to whole genera.</title>
        <authorList>
            <person name="Goeker M."/>
        </authorList>
    </citation>
    <scope>NUCLEOTIDE SEQUENCE [LARGE SCALE GENOMIC DNA]</scope>
    <source>
        <strain evidence="3 4">DSM 23857</strain>
    </source>
</reference>
<accession>A0A327QMG2</accession>
<dbReference type="InterPro" id="IPR004360">
    <property type="entry name" value="Glyas_Fos-R_dOase_dom"/>
</dbReference>